<comment type="caution">
    <text evidence="1">The sequence shown here is derived from an EMBL/GenBank/DDBJ whole genome shotgun (WGS) entry which is preliminary data.</text>
</comment>
<sequence>MGIGDRVCAQFADGHYTQGRMLKESEQRPKEGHWPAGLERAMVLGVHYAKTEYNMKPDPGVVRRFIT</sequence>
<accession>A0A2P6TB26</accession>
<reference evidence="1 2" key="1">
    <citation type="journal article" date="2018" name="Plant J.">
        <title>Genome sequences of Chlorella sorokiniana UTEX 1602 and Micractinium conductrix SAG 241.80: implications to maltose excretion by a green alga.</title>
        <authorList>
            <person name="Arriola M.B."/>
            <person name="Velmurugan N."/>
            <person name="Zhang Y."/>
            <person name="Plunkett M.H."/>
            <person name="Hondzo H."/>
            <person name="Barney B.M."/>
        </authorList>
    </citation>
    <scope>NUCLEOTIDE SEQUENCE [LARGE SCALE GENOMIC DNA]</scope>
    <source>
        <strain evidence="2">UTEX 1602</strain>
    </source>
</reference>
<protein>
    <submittedName>
        <fullName evidence="1">Amidohydrolase</fullName>
    </submittedName>
</protein>
<name>A0A2P6TB26_CHLSO</name>
<keyword evidence="2" id="KW-1185">Reference proteome</keyword>
<dbReference type="AlphaFoldDB" id="A0A2P6TB26"/>
<dbReference type="EMBL" id="LHPG02000029">
    <property type="protein sequence ID" value="PRW05757.1"/>
    <property type="molecule type" value="Genomic_DNA"/>
</dbReference>
<evidence type="ECO:0000313" key="2">
    <source>
        <dbReference type="Proteomes" id="UP000239899"/>
    </source>
</evidence>
<evidence type="ECO:0000313" key="1">
    <source>
        <dbReference type="EMBL" id="PRW05757.1"/>
    </source>
</evidence>
<dbReference type="GO" id="GO:0016787">
    <property type="term" value="F:hydrolase activity"/>
    <property type="evidence" value="ECO:0007669"/>
    <property type="project" value="UniProtKB-KW"/>
</dbReference>
<organism evidence="1 2">
    <name type="scientific">Chlorella sorokiniana</name>
    <name type="common">Freshwater green alga</name>
    <dbReference type="NCBI Taxonomy" id="3076"/>
    <lineage>
        <taxon>Eukaryota</taxon>
        <taxon>Viridiplantae</taxon>
        <taxon>Chlorophyta</taxon>
        <taxon>core chlorophytes</taxon>
        <taxon>Trebouxiophyceae</taxon>
        <taxon>Chlorellales</taxon>
        <taxon>Chlorellaceae</taxon>
        <taxon>Chlorella clade</taxon>
        <taxon>Chlorella</taxon>
    </lineage>
</organism>
<gene>
    <name evidence="1" type="ORF">C2E21_9510</name>
</gene>
<dbReference type="Proteomes" id="UP000239899">
    <property type="component" value="Unassembled WGS sequence"/>
</dbReference>
<proteinExistence type="predicted"/>